<name>A0A0A9A860_ARUDO</name>
<feature type="region of interest" description="Disordered" evidence="1">
    <location>
        <begin position="1"/>
        <end position="20"/>
    </location>
</feature>
<reference evidence="2" key="2">
    <citation type="journal article" date="2015" name="Data Brief">
        <title>Shoot transcriptome of the giant reed, Arundo donax.</title>
        <authorList>
            <person name="Barrero R.A."/>
            <person name="Guerrero F.D."/>
            <person name="Moolhuijzen P."/>
            <person name="Goolsby J.A."/>
            <person name="Tidwell J."/>
            <person name="Bellgard S.E."/>
            <person name="Bellgard M.I."/>
        </authorList>
    </citation>
    <scope>NUCLEOTIDE SEQUENCE</scope>
    <source>
        <tissue evidence="2">Shoot tissue taken approximately 20 cm above the soil surface</tissue>
    </source>
</reference>
<organism evidence="2">
    <name type="scientific">Arundo donax</name>
    <name type="common">Giant reed</name>
    <name type="synonym">Donax arundinaceus</name>
    <dbReference type="NCBI Taxonomy" id="35708"/>
    <lineage>
        <taxon>Eukaryota</taxon>
        <taxon>Viridiplantae</taxon>
        <taxon>Streptophyta</taxon>
        <taxon>Embryophyta</taxon>
        <taxon>Tracheophyta</taxon>
        <taxon>Spermatophyta</taxon>
        <taxon>Magnoliopsida</taxon>
        <taxon>Liliopsida</taxon>
        <taxon>Poales</taxon>
        <taxon>Poaceae</taxon>
        <taxon>PACMAD clade</taxon>
        <taxon>Arundinoideae</taxon>
        <taxon>Arundineae</taxon>
        <taxon>Arundo</taxon>
    </lineage>
</organism>
<feature type="compositionally biased region" description="Polar residues" evidence="1">
    <location>
        <begin position="11"/>
        <end position="20"/>
    </location>
</feature>
<evidence type="ECO:0000256" key="1">
    <source>
        <dbReference type="SAM" id="MobiDB-lite"/>
    </source>
</evidence>
<dbReference type="EMBL" id="GBRH01250614">
    <property type="protein sequence ID" value="JAD47281.1"/>
    <property type="molecule type" value="Transcribed_RNA"/>
</dbReference>
<dbReference type="AlphaFoldDB" id="A0A0A9A860"/>
<evidence type="ECO:0000313" key="2">
    <source>
        <dbReference type="EMBL" id="JAD47281.1"/>
    </source>
</evidence>
<reference evidence="2" key="1">
    <citation type="submission" date="2014-09" db="EMBL/GenBank/DDBJ databases">
        <authorList>
            <person name="Magalhaes I.L.F."/>
            <person name="Oliveira U."/>
            <person name="Santos F.R."/>
            <person name="Vidigal T.H.D.A."/>
            <person name="Brescovit A.D."/>
            <person name="Santos A.J."/>
        </authorList>
    </citation>
    <scope>NUCLEOTIDE SEQUENCE</scope>
    <source>
        <tissue evidence="2">Shoot tissue taken approximately 20 cm above the soil surface</tissue>
    </source>
</reference>
<accession>A0A0A9A860</accession>
<proteinExistence type="predicted"/>
<protein>
    <submittedName>
        <fullName evidence="2">Uncharacterized protein</fullName>
    </submittedName>
</protein>
<sequence length="20" mass="2216">MKNKGMFGSARDNSSTAWLD</sequence>